<proteinExistence type="predicted"/>
<dbReference type="AlphaFoldDB" id="D9PW30"/>
<protein>
    <submittedName>
        <fullName evidence="1">Uncharacterized protein</fullName>
    </submittedName>
</protein>
<reference evidence="1 2" key="2">
    <citation type="journal article" date="2010" name="J. Bacteriol.">
        <title>Complete genome sequence of Methanothermobacter marburgensis, a methanoarchaeon model organism.</title>
        <authorList>
            <person name="Liesegang H."/>
            <person name="Kaster A.K."/>
            <person name="Wiezer A."/>
            <person name="Goenrich M."/>
            <person name="Wollherr A."/>
            <person name="Seedorf H."/>
            <person name="Gottschalk G."/>
            <person name="Thauer R.K."/>
        </authorList>
    </citation>
    <scope>NUCLEOTIDE SEQUENCE [LARGE SCALE GENOMIC DNA]</scope>
    <source>
        <strain evidence="2">ATCC BAA-927 / DSM 2133 / JCM 14651 / NBRC 100331 / OCM 82 / Marburg</strain>
    </source>
</reference>
<dbReference type="KEGG" id="mmg:MTBMA_c08330"/>
<dbReference type="OrthoDB" id="81146at2157"/>
<name>D9PW30_METTM</name>
<evidence type="ECO:0000313" key="2">
    <source>
        <dbReference type="Proteomes" id="UP000000345"/>
    </source>
</evidence>
<evidence type="ECO:0000313" key="1">
    <source>
        <dbReference type="EMBL" id="ADL58428.1"/>
    </source>
</evidence>
<dbReference type="PaxDb" id="79929-MTBMA_c08330"/>
<dbReference type="HOGENOM" id="CLU_2695855_0_0_2"/>
<gene>
    <name evidence="1" type="ordered locus">MTBMA_c08330</name>
</gene>
<keyword evidence="2" id="KW-1185">Reference proteome</keyword>
<organism evidence="1 2">
    <name type="scientific">Methanothermobacter marburgensis (strain ATCC BAA-927 / DSM 2133 / JCM 14651 / NBRC 100331 / OCM 82 / Marburg)</name>
    <name type="common">Methanobacterium thermoautotrophicum</name>
    <dbReference type="NCBI Taxonomy" id="79929"/>
    <lineage>
        <taxon>Archaea</taxon>
        <taxon>Methanobacteriati</taxon>
        <taxon>Methanobacteriota</taxon>
        <taxon>Methanomada group</taxon>
        <taxon>Methanobacteria</taxon>
        <taxon>Methanobacteriales</taxon>
        <taxon>Methanobacteriaceae</taxon>
        <taxon>Methanothermobacter</taxon>
    </lineage>
</organism>
<dbReference type="Proteomes" id="UP000000345">
    <property type="component" value="Chromosome"/>
</dbReference>
<accession>D9PW30</accession>
<reference key="1">
    <citation type="submission" date="2009-08" db="EMBL/GenBank/DDBJ databases">
        <title>The genome sequence of Methanothermobacter marburgensis.</title>
        <authorList>
            <person name="Kaster A."/>
            <person name="Seedorf H."/>
            <person name="Goenrich M."/>
            <person name="Wiezer A."/>
            <person name="Liesegang H."/>
            <person name="Thauer R."/>
            <person name="Gottschalk G."/>
        </authorList>
    </citation>
    <scope>NUCLEOTIDE SEQUENCE</scope>
    <source>
        <strain>Marburg</strain>
    </source>
</reference>
<dbReference type="EMBL" id="CP001710">
    <property type="protein sequence ID" value="ADL58428.1"/>
    <property type="molecule type" value="Genomic_DNA"/>
</dbReference>
<sequence>MLKRKVIIKVFEMKKQCEFPCRVKISEETVGQFLNEIMTSDVGMGSKYVVEVYENWCDSPYIFYVDGKMKVKS</sequence>